<keyword evidence="2" id="KW-1185">Reference proteome</keyword>
<feature type="non-terminal residue" evidence="1">
    <location>
        <position position="1"/>
    </location>
</feature>
<reference evidence="1" key="1">
    <citation type="journal article" date="2023" name="Science">
        <title>Genome structures resolve the early diversification of teleost fishes.</title>
        <authorList>
            <person name="Parey E."/>
            <person name="Louis A."/>
            <person name="Montfort J."/>
            <person name="Bouchez O."/>
            <person name="Roques C."/>
            <person name="Iampietro C."/>
            <person name="Lluch J."/>
            <person name="Castinel A."/>
            <person name="Donnadieu C."/>
            <person name="Desvignes T."/>
            <person name="Floi Bucao C."/>
            <person name="Jouanno E."/>
            <person name="Wen M."/>
            <person name="Mejri S."/>
            <person name="Dirks R."/>
            <person name="Jansen H."/>
            <person name="Henkel C."/>
            <person name="Chen W.J."/>
            <person name="Zahm M."/>
            <person name="Cabau C."/>
            <person name="Klopp C."/>
            <person name="Thompson A.W."/>
            <person name="Robinson-Rechavi M."/>
            <person name="Braasch I."/>
            <person name="Lecointre G."/>
            <person name="Bobe J."/>
            <person name="Postlethwait J.H."/>
            <person name="Berthelot C."/>
            <person name="Roest Crollius H."/>
            <person name="Guiguen Y."/>
        </authorList>
    </citation>
    <scope>NUCLEOTIDE SEQUENCE</scope>
    <source>
        <strain evidence="1">NC1722</strain>
    </source>
</reference>
<dbReference type="Proteomes" id="UP001221898">
    <property type="component" value="Unassembled WGS sequence"/>
</dbReference>
<comment type="caution">
    <text evidence="1">The sequence shown here is derived from an EMBL/GenBank/DDBJ whole genome shotgun (WGS) entry which is preliminary data.</text>
</comment>
<dbReference type="AlphaFoldDB" id="A0AAD7S791"/>
<evidence type="ECO:0000313" key="2">
    <source>
        <dbReference type="Proteomes" id="UP001221898"/>
    </source>
</evidence>
<organism evidence="1 2">
    <name type="scientific">Aldrovandia affinis</name>
    <dbReference type="NCBI Taxonomy" id="143900"/>
    <lineage>
        <taxon>Eukaryota</taxon>
        <taxon>Metazoa</taxon>
        <taxon>Chordata</taxon>
        <taxon>Craniata</taxon>
        <taxon>Vertebrata</taxon>
        <taxon>Euteleostomi</taxon>
        <taxon>Actinopterygii</taxon>
        <taxon>Neopterygii</taxon>
        <taxon>Teleostei</taxon>
        <taxon>Notacanthiformes</taxon>
        <taxon>Halosauridae</taxon>
        <taxon>Aldrovandia</taxon>
    </lineage>
</organism>
<dbReference type="EMBL" id="JAINUG010000100">
    <property type="protein sequence ID" value="KAJ8397098.1"/>
    <property type="molecule type" value="Genomic_DNA"/>
</dbReference>
<proteinExistence type="predicted"/>
<protein>
    <submittedName>
        <fullName evidence="1">Uncharacterized protein</fullName>
    </submittedName>
</protein>
<accession>A0AAD7S791</accession>
<name>A0AAD7S791_9TELE</name>
<evidence type="ECO:0000313" key="1">
    <source>
        <dbReference type="EMBL" id="KAJ8397098.1"/>
    </source>
</evidence>
<gene>
    <name evidence="1" type="ORF">AAFF_G00009520</name>
</gene>
<sequence length="91" mass="10521">MRRFCLLLLSSKSVRQLAFEFAKKNKLESWNYHGMSGKDCFSSFLKINPQLSIRNPQATSLSRGTSFHRTNVKSLFDNLVRILDCEHLDPT</sequence>